<dbReference type="GO" id="GO:0009055">
    <property type="term" value="F:electron transfer activity"/>
    <property type="evidence" value="ECO:0007669"/>
    <property type="project" value="UniProtKB-UniRule"/>
</dbReference>
<evidence type="ECO:0000256" key="9">
    <source>
        <dbReference type="ARBA" id="ARBA00023004"/>
    </source>
</evidence>
<dbReference type="UniPathway" id="UPA00070">
    <property type="reaction ID" value="UER00945"/>
</dbReference>
<dbReference type="AlphaFoldDB" id="A0A2S8F200"/>
<dbReference type="RefSeq" id="WP_105358061.1">
    <property type="nucleotide sequence ID" value="NZ_PUIA01000069.1"/>
</dbReference>
<evidence type="ECO:0000313" key="15">
    <source>
        <dbReference type="EMBL" id="PQO26198.1"/>
    </source>
</evidence>
<feature type="domain" description="FAD-binding FR-type" evidence="14">
    <location>
        <begin position="4"/>
        <end position="108"/>
    </location>
</feature>
<comment type="pathway">
    <text evidence="11">Pyrimidine metabolism; UMP biosynthesis via de novo pathway; orotate from (S)-dihydroorotate (NAD(+) route): step 1/1.</text>
</comment>
<dbReference type="Pfam" id="PF00175">
    <property type="entry name" value="NAD_binding_1"/>
    <property type="match status" value="1"/>
</dbReference>
<dbReference type="Gene3D" id="2.10.240.10">
    <property type="entry name" value="Dihydroorotate dehydrogenase, electron transfer subunit"/>
    <property type="match status" value="1"/>
</dbReference>
<evidence type="ECO:0000256" key="1">
    <source>
        <dbReference type="ARBA" id="ARBA00006422"/>
    </source>
</evidence>
<keyword evidence="6 11" id="KW-0274">FAD</keyword>
<evidence type="ECO:0000256" key="10">
    <source>
        <dbReference type="ARBA" id="ARBA00023014"/>
    </source>
</evidence>
<evidence type="ECO:0000256" key="12">
    <source>
        <dbReference type="PIRSR" id="PIRSR006816-1"/>
    </source>
</evidence>
<comment type="cofactor">
    <cofactor evidence="11 12">
        <name>FAD</name>
        <dbReference type="ChEBI" id="CHEBI:57692"/>
    </cofactor>
    <text evidence="11 12">Binds 1 FAD per subunit.</text>
</comment>
<dbReference type="Proteomes" id="UP000240009">
    <property type="component" value="Unassembled WGS sequence"/>
</dbReference>
<dbReference type="PANTHER" id="PTHR43513:SF3">
    <property type="entry name" value="DIHYDROOROTATE DEHYDROGENASE B (NAD(+)), ELECTRON TRANSFER SUBUNIT-RELATED"/>
    <property type="match status" value="1"/>
</dbReference>
<dbReference type="PIRSF" id="PIRSF006816">
    <property type="entry name" value="Cyc3_hyd_g"/>
    <property type="match status" value="1"/>
</dbReference>
<dbReference type="SUPFAM" id="SSF63380">
    <property type="entry name" value="Riboflavin synthase domain-like"/>
    <property type="match status" value="1"/>
</dbReference>
<keyword evidence="9 11" id="KW-0408">Iron</keyword>
<protein>
    <recommendedName>
        <fullName evidence="11">Dihydroorotate dehydrogenase B (NAD(+)), electron transfer subunit</fullName>
    </recommendedName>
    <alternativeName>
        <fullName evidence="11">Dihydroorotate oxidase B, electron transfer subunit</fullName>
    </alternativeName>
</protein>
<dbReference type="HAMAP" id="MF_01211">
    <property type="entry name" value="DHODB_Fe_S_bind"/>
    <property type="match status" value="1"/>
</dbReference>
<comment type="cofactor">
    <cofactor evidence="11">
        <name>[2Fe-2S] cluster</name>
        <dbReference type="ChEBI" id="CHEBI:190135"/>
    </cofactor>
    <text evidence="11">Binds 1 [2Fe-2S] cluster per subunit.</text>
</comment>
<dbReference type="PROSITE" id="PS51384">
    <property type="entry name" value="FAD_FR"/>
    <property type="match status" value="1"/>
</dbReference>
<evidence type="ECO:0000256" key="11">
    <source>
        <dbReference type="HAMAP-Rule" id="MF_01211"/>
    </source>
</evidence>
<dbReference type="InterPro" id="IPR017927">
    <property type="entry name" value="FAD-bd_FR_type"/>
</dbReference>
<feature type="binding site" evidence="11 13">
    <location>
        <position position="247"/>
    </location>
    <ligand>
        <name>[2Fe-2S] cluster</name>
        <dbReference type="ChEBI" id="CHEBI:190135"/>
    </ligand>
</feature>
<dbReference type="InterPro" id="IPR012165">
    <property type="entry name" value="Cyt_c3_hydrogenase_gsu"/>
</dbReference>
<keyword evidence="5 11" id="KW-0479">Metal-binding</keyword>
<organism evidence="15 16">
    <name type="scientific">Blastopirellula marina</name>
    <dbReference type="NCBI Taxonomy" id="124"/>
    <lineage>
        <taxon>Bacteria</taxon>
        <taxon>Pseudomonadati</taxon>
        <taxon>Planctomycetota</taxon>
        <taxon>Planctomycetia</taxon>
        <taxon>Pirellulales</taxon>
        <taxon>Pirellulaceae</taxon>
        <taxon>Blastopirellula</taxon>
    </lineage>
</organism>
<accession>A0A2S8F200</accession>
<dbReference type="GO" id="GO:0050660">
    <property type="term" value="F:flavin adenine dinucleotide binding"/>
    <property type="evidence" value="ECO:0007669"/>
    <property type="project" value="InterPro"/>
</dbReference>
<evidence type="ECO:0000256" key="8">
    <source>
        <dbReference type="ARBA" id="ARBA00022982"/>
    </source>
</evidence>
<dbReference type="Gene3D" id="3.40.50.80">
    <property type="entry name" value="Nucleotide-binding domain of ferredoxin-NADP reductase (FNR) module"/>
    <property type="match status" value="1"/>
</dbReference>
<dbReference type="Gene3D" id="2.40.30.10">
    <property type="entry name" value="Translation factors"/>
    <property type="match status" value="1"/>
</dbReference>
<dbReference type="SUPFAM" id="SSF52343">
    <property type="entry name" value="Ferredoxin reductase-like, C-terminal NADP-linked domain"/>
    <property type="match status" value="1"/>
</dbReference>
<dbReference type="InterPro" id="IPR037117">
    <property type="entry name" value="Dihydroorotate_DH_ele_sf"/>
</dbReference>
<comment type="caution">
    <text evidence="15">The sequence shown here is derived from an EMBL/GenBank/DDBJ whole genome shotgun (WGS) entry which is preliminary data.</text>
</comment>
<keyword evidence="3 11" id="KW-0285">Flavoprotein</keyword>
<dbReference type="InterPro" id="IPR017938">
    <property type="entry name" value="Riboflavin_synthase-like_b-brl"/>
</dbReference>
<dbReference type="GO" id="GO:0051537">
    <property type="term" value="F:2 iron, 2 sulfur cluster binding"/>
    <property type="evidence" value="ECO:0007669"/>
    <property type="project" value="UniProtKB-KW"/>
</dbReference>
<dbReference type="InterPro" id="IPR050353">
    <property type="entry name" value="PyrK_electron_transfer"/>
</dbReference>
<keyword evidence="7 11" id="KW-0665">Pyrimidine biosynthesis</keyword>
<evidence type="ECO:0000259" key="14">
    <source>
        <dbReference type="PROSITE" id="PS51384"/>
    </source>
</evidence>
<evidence type="ECO:0000256" key="6">
    <source>
        <dbReference type="ARBA" id="ARBA00022827"/>
    </source>
</evidence>
<dbReference type="EMBL" id="PUIA01000069">
    <property type="protein sequence ID" value="PQO26198.1"/>
    <property type="molecule type" value="Genomic_DNA"/>
</dbReference>
<evidence type="ECO:0000313" key="16">
    <source>
        <dbReference type="Proteomes" id="UP000240009"/>
    </source>
</evidence>
<evidence type="ECO:0000256" key="2">
    <source>
        <dbReference type="ARBA" id="ARBA00022448"/>
    </source>
</evidence>
<dbReference type="PRINTS" id="PR00406">
    <property type="entry name" value="CYTB5RDTASE"/>
</dbReference>
<name>A0A2S8F200_9BACT</name>
<proteinExistence type="inferred from homology"/>
<keyword evidence="10 11" id="KW-0411">Iron-sulfur</keyword>
<feature type="binding site" evidence="11 13">
    <location>
        <position position="267"/>
    </location>
    <ligand>
        <name>[2Fe-2S] cluster</name>
        <dbReference type="ChEBI" id="CHEBI:190135"/>
    </ligand>
</feature>
<reference evidence="15 16" key="1">
    <citation type="submission" date="2018-02" db="EMBL/GenBank/DDBJ databases">
        <title>Comparative genomes isolates from brazilian mangrove.</title>
        <authorList>
            <person name="Araujo J.E."/>
            <person name="Taketani R.G."/>
            <person name="Silva M.C.P."/>
            <person name="Loureco M.V."/>
            <person name="Andreote F.D."/>
        </authorList>
    </citation>
    <scope>NUCLEOTIDE SEQUENCE [LARGE SCALE GENOMIC DNA]</scope>
    <source>
        <strain evidence="15 16">HEX-2 MGV</strain>
    </source>
</reference>
<comment type="similarity">
    <text evidence="1 11">Belongs to the PyrK family.</text>
</comment>
<dbReference type="InterPro" id="IPR039261">
    <property type="entry name" value="FNR_nucleotide-bd"/>
</dbReference>
<evidence type="ECO:0000256" key="4">
    <source>
        <dbReference type="ARBA" id="ARBA00022714"/>
    </source>
</evidence>
<dbReference type="PANTHER" id="PTHR43513">
    <property type="entry name" value="DIHYDROOROTATE DEHYDROGENASE B (NAD(+)), ELECTRON TRANSFER SUBUNIT"/>
    <property type="match status" value="1"/>
</dbReference>
<evidence type="ECO:0000256" key="5">
    <source>
        <dbReference type="ARBA" id="ARBA00022723"/>
    </source>
</evidence>
<dbReference type="InterPro" id="IPR019480">
    <property type="entry name" value="Dihydroorotate_DH_Fe-S-bd"/>
</dbReference>
<comment type="caution">
    <text evidence="11">Lacks conserved residue(s) required for the propagation of feature annotation.</text>
</comment>
<dbReference type="Pfam" id="PF10418">
    <property type="entry name" value="DHODB_Fe-S_bind"/>
    <property type="match status" value="1"/>
</dbReference>
<gene>
    <name evidence="11" type="primary">pyrK</name>
    <name evidence="15" type="ORF">C5Y96_22425</name>
</gene>
<dbReference type="Pfam" id="PF00970">
    <property type="entry name" value="FAD_binding_6"/>
    <property type="match status" value="1"/>
</dbReference>
<keyword evidence="4 11" id="KW-0001">2Fe-2S</keyword>
<keyword evidence="2 11" id="KW-0813">Transport</keyword>
<dbReference type="InterPro" id="IPR023455">
    <property type="entry name" value="Dihydroorotate_DHASE_ETsu"/>
</dbReference>
<dbReference type="GO" id="GO:0046872">
    <property type="term" value="F:metal ion binding"/>
    <property type="evidence" value="ECO:0007669"/>
    <property type="project" value="UniProtKB-KW"/>
</dbReference>
<comment type="subunit">
    <text evidence="11">Heterotetramer of 2 PyrK and 2 PyrD type B subunits.</text>
</comment>
<dbReference type="OrthoDB" id="9789468at2"/>
<dbReference type="GO" id="GO:0044205">
    <property type="term" value="P:'de novo' UMP biosynthetic process"/>
    <property type="evidence" value="ECO:0007669"/>
    <property type="project" value="UniProtKB-UniRule"/>
</dbReference>
<dbReference type="InterPro" id="IPR001433">
    <property type="entry name" value="OxRdtase_FAD/NAD-bd"/>
</dbReference>
<feature type="binding site" evidence="11 13">
    <location>
        <position position="250"/>
    </location>
    <ligand>
        <name>[2Fe-2S] cluster</name>
        <dbReference type="ChEBI" id="CHEBI:190135"/>
    </ligand>
</feature>
<comment type="function">
    <text evidence="11">Responsible for channeling the electrons from the oxidation of dihydroorotate from the FMN redox center in the PyrD type B subunit to the ultimate electron acceptor NAD(+).</text>
</comment>
<comment type="cofactor">
    <cofactor evidence="13">
        <name>[2Fe-2S] cluster</name>
        <dbReference type="ChEBI" id="CHEBI:190135"/>
    </cofactor>
    <text evidence="13">Binds 1 [2Fe-2S] cluster per subunit.</text>
</comment>
<dbReference type="CDD" id="cd06218">
    <property type="entry name" value="DHOD_e_trans"/>
    <property type="match status" value="1"/>
</dbReference>
<evidence type="ECO:0000256" key="7">
    <source>
        <dbReference type="ARBA" id="ARBA00022975"/>
    </source>
</evidence>
<evidence type="ECO:0000256" key="3">
    <source>
        <dbReference type="ARBA" id="ARBA00022630"/>
    </source>
</evidence>
<keyword evidence="8 11" id="KW-0249">Electron transport</keyword>
<dbReference type="GO" id="GO:0016491">
    <property type="term" value="F:oxidoreductase activity"/>
    <property type="evidence" value="ECO:0007669"/>
    <property type="project" value="InterPro"/>
</dbReference>
<feature type="binding site" evidence="11 13">
    <location>
        <position position="242"/>
    </location>
    <ligand>
        <name>[2Fe-2S] cluster</name>
        <dbReference type="ChEBI" id="CHEBI:190135"/>
    </ligand>
</feature>
<feature type="binding site" evidence="11 12">
    <location>
        <begin position="76"/>
        <end position="78"/>
    </location>
    <ligand>
        <name>FAD</name>
        <dbReference type="ChEBI" id="CHEBI:57692"/>
    </ligand>
</feature>
<dbReference type="InterPro" id="IPR008333">
    <property type="entry name" value="Cbr1-like_FAD-bd_dom"/>
</dbReference>
<evidence type="ECO:0000256" key="13">
    <source>
        <dbReference type="PIRSR" id="PIRSR006816-2"/>
    </source>
</evidence>
<sequence>MSQFQFQATSIVENVPLSARIYRVRFEAPEIAAKIRPGQFVMVRIANCFDPLLGRAFALYDVIAGEDGQPKYVDVVYQVHGKLTTRLKQLEQGQKLEVWGPLGNGFTIPETDHLILVAGGIGQTPFLAVAKQVLGQQSYGTEQFTTSKPKKVTLCYGARSFADFAGLDDFKATGMDVKICTDDGSAGHHGLVTDLLQQAIAEDLGLAQVLCCGPEKMMEAVSELTTEQKVPCQVSLETPMACGIGICFTCVAPVRQEDGSWDYKRTCVEGPIFNACEIAWEHA</sequence>